<accession>A0ABX0LZA7</accession>
<dbReference type="Proteomes" id="UP000819052">
    <property type="component" value="Unassembled WGS sequence"/>
</dbReference>
<dbReference type="Pfam" id="PF05488">
    <property type="entry name" value="PAAR_motif"/>
    <property type="match status" value="1"/>
</dbReference>
<dbReference type="Gene3D" id="2.60.200.60">
    <property type="match status" value="1"/>
</dbReference>
<organism evidence="2 3">
    <name type="scientific">Massilia aquatica</name>
    <dbReference type="NCBI Taxonomy" id="2609000"/>
    <lineage>
        <taxon>Bacteria</taxon>
        <taxon>Pseudomonadati</taxon>
        <taxon>Pseudomonadota</taxon>
        <taxon>Betaproteobacteria</taxon>
        <taxon>Burkholderiales</taxon>
        <taxon>Oxalobacteraceae</taxon>
        <taxon>Telluria group</taxon>
        <taxon>Massilia</taxon>
    </lineage>
</organism>
<name>A0ABX0LZA7_9BURK</name>
<reference evidence="2 3" key="1">
    <citation type="submission" date="2019-09" db="EMBL/GenBank/DDBJ databases">
        <title>Taxonomy of Antarctic Massilia spp.: description of Massilia rubra sp. nov., Massilia aquatica sp. nov., Massilia mucilaginosa sp. nov., Massilia frigida sp. nov. isolated from streams, lakes and regoliths.</title>
        <authorList>
            <person name="Holochova P."/>
            <person name="Sedlacek I."/>
            <person name="Kralova S."/>
            <person name="Maslanova I."/>
            <person name="Busse H.-J."/>
            <person name="Stankova E."/>
            <person name="Vrbovska V."/>
            <person name="Kovarovic V."/>
            <person name="Bartak M."/>
            <person name="Svec P."/>
            <person name="Pantucek R."/>
        </authorList>
    </citation>
    <scope>NUCLEOTIDE SEQUENCE [LARGE SCALE GENOMIC DNA]</scope>
    <source>
        <strain evidence="2 3">CCM 8693</strain>
    </source>
</reference>
<feature type="region of interest" description="Disordered" evidence="1">
    <location>
        <begin position="377"/>
        <end position="406"/>
    </location>
</feature>
<feature type="compositionally biased region" description="Pro residues" evidence="1">
    <location>
        <begin position="397"/>
        <end position="406"/>
    </location>
</feature>
<dbReference type="RefSeq" id="WP_167074871.1">
    <property type="nucleotide sequence ID" value="NZ_VVIW01000002.1"/>
</dbReference>
<sequence>MPQAARLGDPIGHTPPGDGPKGSGGGDKTGKVIGPCSGNVFTNGIKAARAHVDKTVCSKHDQAPPPIATGSPTVFINGLPAARVSDKIACGAFIIEGSNNVFIGGGAVQTDPVMPEGMGSSVADDILSMVEAGATAVFQGPVTDTLAAMVRNGLGSDLFENAESHIGMTGQTAATSSAQLGRGYDAMGNYNGERANPNNAERHFKIGEKDFIVKGGTAAQQIEAEKGLREIFGTSVGDKALKQLEQRRTMIMRDPVPFVVDFRRTRNDANVKDLGGDKIDMDPYYRPKINTETGPVYADMRRSLYHEIGHAAMSIDDTALHPKKTWYSWFYTEKGDQMLNVVTWENEVAKEFNEPKRTTYLYKEDDPLKVPVAKPAVAKPAATKPAATTPAVAKPPVTTPPVTKPK</sequence>
<evidence type="ECO:0008006" key="4">
    <source>
        <dbReference type="Google" id="ProtNLM"/>
    </source>
</evidence>
<evidence type="ECO:0000313" key="3">
    <source>
        <dbReference type="Proteomes" id="UP000819052"/>
    </source>
</evidence>
<proteinExistence type="predicted"/>
<evidence type="ECO:0000313" key="2">
    <source>
        <dbReference type="EMBL" id="NHZ39294.1"/>
    </source>
</evidence>
<feature type="compositionally biased region" description="Low complexity" evidence="1">
    <location>
        <begin position="377"/>
        <end position="396"/>
    </location>
</feature>
<dbReference type="EMBL" id="VVIW01000002">
    <property type="protein sequence ID" value="NHZ39294.1"/>
    <property type="molecule type" value="Genomic_DNA"/>
</dbReference>
<gene>
    <name evidence="2" type="ORF">F1609_03800</name>
</gene>
<protein>
    <recommendedName>
        <fullName evidence="4">DUF4150 domain-containing protein</fullName>
    </recommendedName>
</protein>
<dbReference type="InterPro" id="IPR008727">
    <property type="entry name" value="PAAR_motif"/>
</dbReference>
<keyword evidence="3" id="KW-1185">Reference proteome</keyword>
<evidence type="ECO:0000256" key="1">
    <source>
        <dbReference type="SAM" id="MobiDB-lite"/>
    </source>
</evidence>
<comment type="caution">
    <text evidence="2">The sequence shown here is derived from an EMBL/GenBank/DDBJ whole genome shotgun (WGS) entry which is preliminary data.</text>
</comment>
<feature type="region of interest" description="Disordered" evidence="1">
    <location>
        <begin position="1"/>
        <end position="31"/>
    </location>
</feature>
<dbReference type="CDD" id="cd14742">
    <property type="entry name" value="PAAR_RHS"/>
    <property type="match status" value="1"/>
</dbReference>